<organism evidence="1 2">
    <name type="scientific">Babesia bigemina</name>
    <dbReference type="NCBI Taxonomy" id="5866"/>
    <lineage>
        <taxon>Eukaryota</taxon>
        <taxon>Sar</taxon>
        <taxon>Alveolata</taxon>
        <taxon>Apicomplexa</taxon>
        <taxon>Aconoidasida</taxon>
        <taxon>Piroplasmida</taxon>
        <taxon>Babesiidae</taxon>
        <taxon>Babesia</taxon>
    </lineage>
</organism>
<protein>
    <submittedName>
        <fullName evidence="1">Uncharacterized protein</fullName>
    </submittedName>
</protein>
<dbReference type="KEGG" id="bbig:BBBOND_0211030"/>
<evidence type="ECO:0000313" key="2">
    <source>
        <dbReference type="Proteomes" id="UP000033188"/>
    </source>
</evidence>
<dbReference type="RefSeq" id="XP_012768142.1">
    <property type="nucleotide sequence ID" value="XM_012912688.1"/>
</dbReference>
<reference evidence="2" key="1">
    <citation type="submission" date="2014-06" db="EMBL/GenBank/DDBJ databases">
        <authorList>
            <person name="Aslett M."/>
            <person name="De Silva N."/>
        </authorList>
    </citation>
    <scope>NUCLEOTIDE SEQUENCE [LARGE SCALE GENOMIC DNA]</scope>
    <source>
        <strain evidence="2">Bond</strain>
    </source>
</reference>
<keyword evidence="2" id="KW-1185">Reference proteome</keyword>
<proteinExistence type="predicted"/>
<dbReference type="EMBL" id="LK391708">
    <property type="protein sequence ID" value="CDR95956.1"/>
    <property type="molecule type" value="Genomic_DNA"/>
</dbReference>
<sequence>MITQGPKPGTTEHVFHVSSMHLQTSHILLRPSEPQCGQSTGSETPSLPTSSVFSMGLHRIRVFDVAVARGVIENERECLKRVSRCHGPPTSAPSLQSFKRSRSVANVWMYSAPVLTSPVLSWIDRLGSFAIASATERTCSSRLLETFERYPSTVVT</sequence>
<accession>A0A061D5G2</accession>
<gene>
    <name evidence="1" type="ORF">BBBOND_0211030</name>
</gene>
<dbReference type="GeneID" id="24564497"/>
<dbReference type="AlphaFoldDB" id="A0A061D5G2"/>
<name>A0A061D5G2_BABBI</name>
<evidence type="ECO:0000313" key="1">
    <source>
        <dbReference type="EMBL" id="CDR95956.1"/>
    </source>
</evidence>
<dbReference type="VEuPathDB" id="PiroplasmaDB:BBBOND_0211030"/>
<dbReference type="Proteomes" id="UP000033188">
    <property type="component" value="Chromosome 2"/>
</dbReference>